<gene>
    <name evidence="2" type="ORF">FOE78_04960</name>
</gene>
<feature type="region of interest" description="Disordered" evidence="1">
    <location>
        <begin position="498"/>
        <end position="520"/>
    </location>
</feature>
<reference evidence="2 3" key="1">
    <citation type="submission" date="2019-07" db="EMBL/GenBank/DDBJ databases">
        <title>Microlunatus dokdonensis sp. nov. isolated from the rhizospheric soil of the wild plant Elymus tsukushiensis.</title>
        <authorList>
            <person name="Ghim S.-Y."/>
            <person name="Hwang Y.-J."/>
            <person name="Son J.-S."/>
            <person name="Shin J.-H."/>
        </authorList>
    </citation>
    <scope>NUCLEOTIDE SEQUENCE [LARGE SCALE GENOMIC DNA]</scope>
    <source>
        <strain evidence="2 3">KUDC0627</strain>
    </source>
</reference>
<feature type="compositionally biased region" description="Basic and acidic residues" evidence="1">
    <location>
        <begin position="20"/>
        <end position="29"/>
    </location>
</feature>
<dbReference type="RefSeq" id="WP_143985320.1">
    <property type="nucleotide sequence ID" value="NZ_CP041692.1"/>
</dbReference>
<dbReference type="AlphaFoldDB" id="A0A516PVY3"/>
<proteinExistence type="predicted"/>
<name>A0A516PVY3_9ACTN</name>
<dbReference type="Proteomes" id="UP000319263">
    <property type="component" value="Chromosome"/>
</dbReference>
<accession>A0A516PVY3</accession>
<dbReference type="KEGG" id="mik:FOE78_04960"/>
<sequence>MRSQSRTLTLPETVTAPRTPWRERPPAERTQDGIVDLLGTLDVAPAGRGPAGRWAGRVFHRMRLRAHEETTAQIAGVYPFVAEHGFTADGAYVGRDRFTRGAFRFDPFELYRAGILPNPNVAIFGTIGSGKSSLIKTIVLRLLAFGVRFINPADTKGEMAATARAVGATLVQLGPGMGKALNPLYAPPRPQRVDEPTYIELMEQQRLLLLNALGATASGRPLTAREETGIEQALAQLTRQVDHVAADRMRQPNLAEFCELMLNPTPEMAAAIPVPLSVLADDCLDLALRFRAMIKGSLKGVFDGETVEVDWNRPGVVIDISRIRASDAGVALTMTCAQALVDQILTFTDDQWLRILDECWRQIRYPHIVRRISEGQKLARGDDVTSGSATLIALHRISDLMGAAPEIRELALGLLADCSTRVVYNQADDQVPITRSTLNLTDIEAEFLPRLPQATALWKVGQRSFVVDHTVLRDGYEWELIQTDSRMGTRKYESVANPADAMAEEVRVSPAEPDETDGVA</sequence>
<dbReference type="EMBL" id="CP041692">
    <property type="protein sequence ID" value="QDP95347.1"/>
    <property type="molecule type" value="Genomic_DNA"/>
</dbReference>
<evidence type="ECO:0000313" key="3">
    <source>
        <dbReference type="Proteomes" id="UP000319263"/>
    </source>
</evidence>
<feature type="compositionally biased region" description="Polar residues" evidence="1">
    <location>
        <begin position="1"/>
        <end position="12"/>
    </location>
</feature>
<dbReference type="InterPro" id="IPR027417">
    <property type="entry name" value="P-loop_NTPase"/>
</dbReference>
<feature type="region of interest" description="Disordered" evidence="1">
    <location>
        <begin position="1"/>
        <end position="29"/>
    </location>
</feature>
<organism evidence="2 3">
    <name type="scientific">Microlunatus elymi</name>
    <dbReference type="NCBI Taxonomy" id="2596828"/>
    <lineage>
        <taxon>Bacteria</taxon>
        <taxon>Bacillati</taxon>
        <taxon>Actinomycetota</taxon>
        <taxon>Actinomycetes</taxon>
        <taxon>Propionibacteriales</taxon>
        <taxon>Propionibacteriaceae</taxon>
        <taxon>Microlunatus</taxon>
    </lineage>
</organism>
<protein>
    <submittedName>
        <fullName evidence="2">Conjugal transfer protein TraC</fullName>
    </submittedName>
</protein>
<keyword evidence="3" id="KW-1185">Reference proteome</keyword>
<evidence type="ECO:0000313" key="2">
    <source>
        <dbReference type="EMBL" id="QDP95347.1"/>
    </source>
</evidence>
<evidence type="ECO:0000256" key="1">
    <source>
        <dbReference type="SAM" id="MobiDB-lite"/>
    </source>
</evidence>
<dbReference type="Gene3D" id="3.40.50.300">
    <property type="entry name" value="P-loop containing nucleotide triphosphate hydrolases"/>
    <property type="match status" value="2"/>
</dbReference>
<dbReference type="SUPFAM" id="SSF52540">
    <property type="entry name" value="P-loop containing nucleoside triphosphate hydrolases"/>
    <property type="match status" value="1"/>
</dbReference>
<dbReference type="OrthoDB" id="9804380at2"/>